<feature type="non-terminal residue" evidence="1">
    <location>
        <position position="1182"/>
    </location>
</feature>
<protein>
    <submittedName>
        <fullName evidence="1">AAA ATPase midasin</fullName>
    </submittedName>
</protein>
<reference evidence="1" key="1">
    <citation type="submission" date="2022-06" db="EMBL/GenBank/DDBJ databases">
        <title>Phylogenomic reconstructions and comparative analyses of Kickxellomycotina fungi.</title>
        <authorList>
            <person name="Reynolds N.K."/>
            <person name="Stajich J.E."/>
            <person name="Barry K."/>
            <person name="Grigoriev I.V."/>
            <person name="Crous P."/>
            <person name="Smith M.E."/>
        </authorList>
    </citation>
    <scope>NUCLEOTIDE SEQUENCE</scope>
    <source>
        <strain evidence="1">RSA 2271</strain>
    </source>
</reference>
<accession>A0ACC1HE72</accession>
<organism evidence="1 2">
    <name type="scientific">Spiromyces aspiralis</name>
    <dbReference type="NCBI Taxonomy" id="68401"/>
    <lineage>
        <taxon>Eukaryota</taxon>
        <taxon>Fungi</taxon>
        <taxon>Fungi incertae sedis</taxon>
        <taxon>Zoopagomycota</taxon>
        <taxon>Kickxellomycotina</taxon>
        <taxon>Kickxellomycetes</taxon>
        <taxon>Kickxellales</taxon>
        <taxon>Kickxellaceae</taxon>
        <taxon>Spiromyces</taxon>
    </lineage>
</organism>
<comment type="caution">
    <text evidence="1">The sequence shown here is derived from an EMBL/GenBank/DDBJ whole genome shotgun (WGS) entry which is preliminary data.</text>
</comment>
<evidence type="ECO:0000313" key="2">
    <source>
        <dbReference type="Proteomes" id="UP001145114"/>
    </source>
</evidence>
<dbReference type="Proteomes" id="UP001145114">
    <property type="component" value="Unassembled WGS sequence"/>
</dbReference>
<feature type="non-terminal residue" evidence="1">
    <location>
        <position position="1"/>
    </location>
</feature>
<sequence length="1182" mass="131999">SGELFIPSRGERIRAHNQFMLFATRTLVPAPSLMSAQAAHDGRDIRIKGVKRSGGSTTTEAMLASNVWTKVELEPLGRAELVQVIREGRYAKNLGGAAEMLVSVYDRIRGHNGVARGSPAGRDSGRFVSTRDLLKWCRRIDVLITNHQNSNDLLMAGQSGRDLLALEIGRQWLFEEAADVFCGMEPGYDAWICMLRAIGVSALGIPEQRVLHYAQKEMPEFERSTSSAIIKIGRCILRRRPRAAHEATVGNERPFAETRHSRKLMEKIAVSVSLNEPLLLVGETGTGKTTVVQRLADIMGEKLVVINLSQQSDSSDLLGGFKPVDIRMLLVPIKDEFEELFAATFSTKSNAAYLDAVRGAFGKRNWKRTVRLFKEACGRAEKVIAKYRKSAQESDAGDRMGSSFDAVGRKRREDGLPFAAATAEAGASKKKKKVAATSGRLRMDPSELERRWSGLRSQVTALESQLFAPGGGQQQAASHSMAFSFVVGALVHAVKRGYWVLLDEINLATPETLESLSGLLQSPTGSLMLTERGDIRPLPRHPGFRVFACMNPATDVGKRDLPPGLRNRFTEFYVHSPDSTGNESDLLAVVECYLNQFVRTSPTLSNRVVEFYRLAKHLASRHSIVDGAGQRPHYSLRTLSRALTFARDNAAVYSIHRALYDGLYMTFVTQLDRDCQSVLDAKLREVLFQEQSNVQALLDKAPAQPPPRPTTSPAHADNPPFVRYGGFWLATGPLAINPEDTCHYVITSSVERQLSALARAVMCGKYPVLIQGPTSAGKTSMVEYLARETGHKFVRINNHEHTDLQEYVGSYVSRDDGRLEFKEGLLVTALREGHWIVLDELNLAPTDVLEALNRLLDDNRELLIPETQETVRPHPHFRLFATQNPAGLYGGRKALSRAFRNRFLEFHFSELPMDELETILITRCQIAPSYAKKLVAVYRRLTDERQQSRMFEARHGFITLRDLFRWAMRGDVGYQQLAESGYMLLAERVRKKEEKLVVKRVLEETMKVKLDEDDLYSVARLEAMPEYQEYARLHCREVDGRGSVPLLAWTRAMRRLFMLTSLCLRFHEPVLLVGETGCGKTTVCQVLAMVKGRELKMVNCHQNTETSDLLGGQRPVRDRVRLVGEARDGLAGLIRAALEECSNSNVSETAVDVEGLAGMTLPELQDLWARLLEAPDTGDAIR</sequence>
<evidence type="ECO:0000313" key="1">
    <source>
        <dbReference type="EMBL" id="KAJ1674767.1"/>
    </source>
</evidence>
<name>A0ACC1HE72_9FUNG</name>
<gene>
    <name evidence="1" type="primary">MDN1_4</name>
    <name evidence="1" type="ORF">EV182_002604</name>
</gene>
<dbReference type="EMBL" id="JAMZIH010005700">
    <property type="protein sequence ID" value="KAJ1674767.1"/>
    <property type="molecule type" value="Genomic_DNA"/>
</dbReference>
<keyword evidence="2" id="KW-1185">Reference proteome</keyword>
<proteinExistence type="predicted"/>